<dbReference type="Pfam" id="PF02268">
    <property type="entry name" value="TFIIA_gamma_N"/>
    <property type="match status" value="1"/>
</dbReference>
<evidence type="ECO:0000256" key="8">
    <source>
        <dbReference type="PIRNR" id="PIRNR009415"/>
    </source>
</evidence>
<dbReference type="RefSeq" id="XP_067544725.1">
    <property type="nucleotide sequence ID" value="XM_067689428.1"/>
</dbReference>
<dbReference type="CDD" id="cd10014">
    <property type="entry name" value="TFIIA_gamma_C"/>
    <property type="match status" value="1"/>
</dbReference>
<gene>
    <name evidence="11" type="ORF">NEDG_02010</name>
</gene>
<evidence type="ECO:0000256" key="6">
    <source>
        <dbReference type="ARBA" id="ARBA00023242"/>
    </source>
</evidence>
<dbReference type="InterPro" id="IPR009088">
    <property type="entry name" value="TFIIA_b-brl"/>
</dbReference>
<dbReference type="PANTHER" id="PTHR10966">
    <property type="entry name" value="TRANSCRIPTION INITIATION FACTOR IIA SUBUNIT 2"/>
    <property type="match status" value="1"/>
</dbReference>
<dbReference type="OrthoDB" id="586585at2759"/>
<evidence type="ECO:0000256" key="1">
    <source>
        <dbReference type="ARBA" id="ARBA00004123"/>
    </source>
</evidence>
<dbReference type="VEuPathDB" id="MicrosporidiaDB:NEDG_02010"/>
<dbReference type="EMBL" id="LTDL01000028">
    <property type="protein sequence ID" value="OAG30468.1"/>
    <property type="molecule type" value="Genomic_DNA"/>
</dbReference>
<dbReference type="Gene3D" id="2.30.18.10">
    <property type="entry name" value="Transcription factor IIA (TFIIA), beta-barrel domain"/>
    <property type="match status" value="1"/>
</dbReference>
<keyword evidence="11" id="KW-0648">Protein biosynthesis</keyword>
<comment type="similarity">
    <text evidence="2 8">Belongs to the TFIIA subunit 2 family.</text>
</comment>
<name>A0A177EF41_9MICR</name>
<dbReference type="InterPro" id="IPR003194">
    <property type="entry name" value="TFIIA_gsu"/>
</dbReference>
<comment type="function">
    <text evidence="7">TFIIA is a component of the transcription machinery of RNA polymerase II and plays an important role in transcriptional activation. TFIIA in a complex with TBP mediates transcriptional activity.</text>
</comment>
<protein>
    <recommendedName>
        <fullName evidence="3 8">Transcription initiation factor IIA subunit 2</fullName>
    </recommendedName>
</protein>
<evidence type="ECO:0000256" key="3">
    <source>
        <dbReference type="ARBA" id="ARBA00019928"/>
    </source>
</evidence>
<dbReference type="Pfam" id="PF02751">
    <property type="entry name" value="TFIIA_gamma_C"/>
    <property type="match status" value="1"/>
</dbReference>
<evidence type="ECO:0000313" key="12">
    <source>
        <dbReference type="Proteomes" id="UP000185944"/>
    </source>
</evidence>
<dbReference type="SUPFAM" id="SSF47396">
    <property type="entry name" value="Transcription factor IIA (TFIIA), alpha-helical domain"/>
    <property type="match status" value="1"/>
</dbReference>
<dbReference type="GO" id="GO:0003743">
    <property type="term" value="F:translation initiation factor activity"/>
    <property type="evidence" value="ECO:0007669"/>
    <property type="project" value="UniProtKB-KW"/>
</dbReference>
<dbReference type="GeneID" id="93648360"/>
<dbReference type="AlphaFoldDB" id="A0A177EF41"/>
<dbReference type="InterPro" id="IPR015872">
    <property type="entry name" value="TFIIA_gsu_N"/>
</dbReference>
<dbReference type="SUPFAM" id="SSF50784">
    <property type="entry name" value="Transcription factor IIA (TFIIA), beta-barrel domain"/>
    <property type="match status" value="1"/>
</dbReference>
<comment type="subcellular location">
    <subcellularLocation>
        <location evidence="1 8">Nucleus</location>
    </subcellularLocation>
</comment>
<feature type="domain" description="Transcription initiation factor IIA gamma subunit N-terminal" evidence="9">
    <location>
        <begin position="1"/>
        <end position="46"/>
    </location>
</feature>
<dbReference type="Gene3D" id="1.10.287.190">
    <property type="entry name" value="Transcription factor IIA gamma subunit, alpha-helical domain"/>
    <property type="match status" value="1"/>
</dbReference>
<accession>A0A177EF41</accession>
<dbReference type="GO" id="GO:0005672">
    <property type="term" value="C:transcription factor TFIIA complex"/>
    <property type="evidence" value="ECO:0007669"/>
    <property type="project" value="InterPro"/>
</dbReference>
<dbReference type="GO" id="GO:0006367">
    <property type="term" value="P:transcription initiation at RNA polymerase II promoter"/>
    <property type="evidence" value="ECO:0007669"/>
    <property type="project" value="InterPro"/>
</dbReference>
<evidence type="ECO:0000313" key="11">
    <source>
        <dbReference type="EMBL" id="OAG30468.1"/>
    </source>
</evidence>
<dbReference type="InterPro" id="IPR015871">
    <property type="entry name" value="TFIIA_gsu_C"/>
</dbReference>
<keyword evidence="11" id="KW-0396">Initiation factor</keyword>
<evidence type="ECO:0000256" key="5">
    <source>
        <dbReference type="ARBA" id="ARBA00023163"/>
    </source>
</evidence>
<keyword evidence="6 8" id="KW-0539">Nucleus</keyword>
<evidence type="ECO:0000256" key="7">
    <source>
        <dbReference type="ARBA" id="ARBA00024733"/>
    </source>
</evidence>
<keyword evidence="5 8" id="KW-0804">Transcription</keyword>
<sequence>MFQFYRESNIGKAFQDTIEEKINSQIITPQQGNALLEKFDNAIHQVFNRSVHSKMSFKASIISYKNFADVWTFVVKNFVMTINDELVRADKVKIVACDANINTERSTRGKNSDKKKAF</sequence>
<evidence type="ECO:0000256" key="4">
    <source>
        <dbReference type="ARBA" id="ARBA00023015"/>
    </source>
</evidence>
<keyword evidence="12" id="KW-1185">Reference proteome</keyword>
<reference evidence="11 12" key="1">
    <citation type="submission" date="2016-02" db="EMBL/GenBank/DDBJ databases">
        <title>Discovery of a natural microsporidian pathogen with a broad tissue tropism in Caenorhabditis elegans.</title>
        <authorList>
            <person name="Luallen R.J."/>
            <person name="Reinke A.W."/>
            <person name="Tong L."/>
            <person name="Botts M.R."/>
            <person name="Felix M.-A."/>
            <person name="Troemel E.R."/>
        </authorList>
    </citation>
    <scope>NUCLEOTIDE SEQUENCE [LARGE SCALE GENOMIC DNA]</scope>
    <source>
        <strain evidence="11 12">JUm2807</strain>
    </source>
</reference>
<evidence type="ECO:0000259" key="9">
    <source>
        <dbReference type="Pfam" id="PF02268"/>
    </source>
</evidence>
<dbReference type="InterPro" id="IPR009083">
    <property type="entry name" value="TFIIA_a-hlx"/>
</dbReference>
<comment type="caution">
    <text evidence="11">The sequence shown here is derived from an EMBL/GenBank/DDBJ whole genome shotgun (WGS) entry which is preliminary data.</text>
</comment>
<feature type="domain" description="Transcription initiation factor IIA gamma subunit C-terminal" evidence="10">
    <location>
        <begin position="58"/>
        <end position="99"/>
    </location>
</feature>
<proteinExistence type="inferred from homology"/>
<keyword evidence="4 8" id="KW-0805">Transcription regulation</keyword>
<dbReference type="Proteomes" id="UP000185944">
    <property type="component" value="Unassembled WGS sequence"/>
</dbReference>
<evidence type="ECO:0000259" key="10">
    <source>
        <dbReference type="Pfam" id="PF02751"/>
    </source>
</evidence>
<dbReference type="PIRSF" id="PIRSF009415">
    <property type="entry name" value="Hum_TFIIA_gamma"/>
    <property type="match status" value="1"/>
</dbReference>
<evidence type="ECO:0000256" key="2">
    <source>
        <dbReference type="ARBA" id="ARBA00007675"/>
    </source>
</evidence>
<dbReference type="STRING" id="1805483.A0A177EF41"/>
<organism evidence="11 12">
    <name type="scientific">Nematocida displodere</name>
    <dbReference type="NCBI Taxonomy" id="1805483"/>
    <lineage>
        <taxon>Eukaryota</taxon>
        <taxon>Fungi</taxon>
        <taxon>Fungi incertae sedis</taxon>
        <taxon>Microsporidia</taxon>
        <taxon>Nematocida</taxon>
    </lineage>
</organism>